<dbReference type="Proteomes" id="UP001597506">
    <property type="component" value="Unassembled WGS sequence"/>
</dbReference>
<name>A0ABW5RTS9_9BACI</name>
<organism evidence="1 2">
    <name type="scientific">Bacillus seohaeanensis</name>
    <dbReference type="NCBI Taxonomy" id="284580"/>
    <lineage>
        <taxon>Bacteria</taxon>
        <taxon>Bacillati</taxon>
        <taxon>Bacillota</taxon>
        <taxon>Bacilli</taxon>
        <taxon>Bacillales</taxon>
        <taxon>Bacillaceae</taxon>
        <taxon>Bacillus</taxon>
    </lineage>
</organism>
<protein>
    <submittedName>
        <fullName evidence="1">DUF1033 family protein</fullName>
    </submittedName>
</protein>
<accession>A0ABW5RTS9</accession>
<reference evidence="2" key="1">
    <citation type="journal article" date="2019" name="Int. J. Syst. Evol. Microbiol.">
        <title>The Global Catalogue of Microorganisms (GCM) 10K type strain sequencing project: providing services to taxonomists for standard genome sequencing and annotation.</title>
        <authorList>
            <consortium name="The Broad Institute Genomics Platform"/>
            <consortium name="The Broad Institute Genome Sequencing Center for Infectious Disease"/>
            <person name="Wu L."/>
            <person name="Ma J."/>
        </authorList>
    </citation>
    <scope>NUCLEOTIDE SEQUENCE [LARGE SCALE GENOMIC DNA]</scope>
    <source>
        <strain evidence="2">KCTC 3913</strain>
    </source>
</reference>
<evidence type="ECO:0000313" key="1">
    <source>
        <dbReference type="EMBL" id="MFD2682108.1"/>
    </source>
</evidence>
<dbReference type="Pfam" id="PF06279">
    <property type="entry name" value="DUF1033"/>
    <property type="match status" value="1"/>
</dbReference>
<keyword evidence="2" id="KW-1185">Reference proteome</keyword>
<evidence type="ECO:0000313" key="2">
    <source>
        <dbReference type="Proteomes" id="UP001597506"/>
    </source>
</evidence>
<sequence length="116" mass="13923">MENNWKVIITKSDVEPWWFFENWEEDIEKQWTCPTKEEAVEKFIEELKICKEKYPSIKHKNFTTVAFWNPEEIEFCVACDDDLQIYHGLILMENEKPLLIEGENSLLLEIQKLLKG</sequence>
<dbReference type="EMBL" id="JBHUMF010000031">
    <property type="protein sequence ID" value="MFD2682108.1"/>
    <property type="molecule type" value="Genomic_DNA"/>
</dbReference>
<dbReference type="InterPro" id="IPR010434">
    <property type="entry name" value="DUF1033"/>
</dbReference>
<gene>
    <name evidence="1" type="ORF">ACFSUL_15310</name>
</gene>
<dbReference type="RefSeq" id="WP_377936822.1">
    <property type="nucleotide sequence ID" value="NZ_JBHUMF010000031.1"/>
</dbReference>
<proteinExistence type="predicted"/>
<comment type="caution">
    <text evidence="1">The sequence shown here is derived from an EMBL/GenBank/DDBJ whole genome shotgun (WGS) entry which is preliminary data.</text>
</comment>